<dbReference type="Proteomes" id="UP000298138">
    <property type="component" value="Unassembled WGS sequence"/>
</dbReference>
<evidence type="ECO:0000256" key="20">
    <source>
        <dbReference type="ARBA" id="ARBA00031322"/>
    </source>
</evidence>
<dbReference type="FunCoup" id="A0A4S2N787">
    <property type="interactions" value="873"/>
</dbReference>
<dbReference type="GO" id="GO:0005737">
    <property type="term" value="C:cytoplasm"/>
    <property type="evidence" value="ECO:0007669"/>
    <property type="project" value="UniProtKB-SubCell"/>
</dbReference>
<evidence type="ECO:0000256" key="1">
    <source>
        <dbReference type="ARBA" id="ARBA00001917"/>
    </source>
</evidence>
<comment type="catalytic activity">
    <reaction evidence="24">
        <text>a 5,6-dihydrouridine in mRNA + NADP(+) = a uridine in mRNA + NADPH + H(+)</text>
        <dbReference type="Rhea" id="RHEA:69855"/>
        <dbReference type="Rhea" id="RHEA-COMP:14658"/>
        <dbReference type="Rhea" id="RHEA-COMP:17789"/>
        <dbReference type="ChEBI" id="CHEBI:15378"/>
        <dbReference type="ChEBI" id="CHEBI:57783"/>
        <dbReference type="ChEBI" id="CHEBI:58349"/>
        <dbReference type="ChEBI" id="CHEBI:65315"/>
        <dbReference type="ChEBI" id="CHEBI:74443"/>
    </reaction>
    <physiologicalReaction direction="right-to-left" evidence="24">
        <dbReference type="Rhea" id="RHEA:69857"/>
    </physiologicalReaction>
</comment>
<keyword evidence="30" id="KW-1185">Reference proteome</keyword>
<evidence type="ECO:0000256" key="27">
    <source>
        <dbReference type="SAM" id="MobiDB-lite"/>
    </source>
</evidence>
<comment type="cofactor">
    <cofactor evidence="1">
        <name>FMN</name>
        <dbReference type="ChEBI" id="CHEBI:58210"/>
    </cofactor>
</comment>
<evidence type="ECO:0000256" key="21">
    <source>
        <dbReference type="ARBA" id="ARBA00045934"/>
    </source>
</evidence>
<proteinExistence type="inferred from homology"/>
<keyword evidence="19" id="KW-0539">Nucleus</keyword>
<evidence type="ECO:0000256" key="17">
    <source>
        <dbReference type="ARBA" id="ARBA00023002"/>
    </source>
</evidence>
<keyword evidence="15" id="KW-0862">Zinc</keyword>
<organism evidence="29 30">
    <name type="scientific">Ascodesmis nigricans</name>
    <dbReference type="NCBI Taxonomy" id="341454"/>
    <lineage>
        <taxon>Eukaryota</taxon>
        <taxon>Fungi</taxon>
        <taxon>Dikarya</taxon>
        <taxon>Ascomycota</taxon>
        <taxon>Pezizomycotina</taxon>
        <taxon>Pezizomycetes</taxon>
        <taxon>Pezizales</taxon>
        <taxon>Ascodesmidaceae</taxon>
        <taxon>Ascodesmis</taxon>
    </lineage>
</organism>
<keyword evidence="7" id="KW-0963">Cytoplasm</keyword>
<dbReference type="AlphaFoldDB" id="A0A4S2N787"/>
<evidence type="ECO:0000256" key="18">
    <source>
        <dbReference type="ARBA" id="ARBA00023027"/>
    </source>
</evidence>
<feature type="domain" description="DUS-like FMN-binding" evidence="28">
    <location>
        <begin position="387"/>
        <end position="651"/>
    </location>
</feature>
<evidence type="ECO:0000256" key="4">
    <source>
        <dbReference type="ARBA" id="ARBA00005451"/>
    </source>
</evidence>
<evidence type="ECO:0000256" key="3">
    <source>
        <dbReference type="ARBA" id="ARBA00004496"/>
    </source>
</evidence>
<dbReference type="Pfam" id="PF01207">
    <property type="entry name" value="Dus"/>
    <property type="match status" value="1"/>
</dbReference>
<name>A0A4S2N787_9PEZI</name>
<keyword evidence="14" id="KW-0863">Zinc-finger</keyword>
<protein>
    <recommendedName>
        <fullName evidence="6">tRNA-dihydrouridine(47) synthase [NAD(P)(+)]</fullName>
        <ecNumber evidence="5">1.3.1.89</ecNumber>
    </recommendedName>
    <alternativeName>
        <fullName evidence="20">tRNA-dihydrouridine synthase 3</fullName>
    </alternativeName>
</protein>
<comment type="catalytic activity">
    <reaction evidence="22">
        <text>5,6-dihydrouridine(47) in tRNA + NAD(+) = uridine(47) in tRNA + NADH + H(+)</text>
        <dbReference type="Rhea" id="RHEA:53364"/>
        <dbReference type="Rhea" id="RHEA-COMP:13539"/>
        <dbReference type="Rhea" id="RHEA-COMP:13540"/>
        <dbReference type="ChEBI" id="CHEBI:15378"/>
        <dbReference type="ChEBI" id="CHEBI:57540"/>
        <dbReference type="ChEBI" id="CHEBI:57945"/>
        <dbReference type="ChEBI" id="CHEBI:65315"/>
        <dbReference type="ChEBI" id="CHEBI:74443"/>
        <dbReference type="EC" id="1.3.1.89"/>
    </reaction>
    <physiologicalReaction direction="right-to-left" evidence="22">
        <dbReference type="Rhea" id="RHEA:53366"/>
    </physiologicalReaction>
</comment>
<keyword evidence="8" id="KW-0285">Flavoprotein</keyword>
<evidence type="ECO:0000256" key="9">
    <source>
        <dbReference type="ARBA" id="ARBA00022643"/>
    </source>
</evidence>
<comment type="function">
    <text evidence="21">Catalyzes the synthesis of dihydrouridine, a modified base found in the D-loop of most tRNAs. Specifically modifies U47 in cytoplasmic tRNAs. Catalyzes the synthesis of dihydrouridine in some mRNAs, thereby affecting their translation.</text>
</comment>
<dbReference type="InterPro" id="IPR035587">
    <property type="entry name" value="DUS-like_FMN-bd"/>
</dbReference>
<sequence length="770" mass="86861">MDSTKRFTPSDTVEPATKKIKTDSSTTEPTPTPTPAPTRDPQHGIAPIKAEFLVQRSATTGNPTATTSDDAAEASGTVSRVDARDSRDNNKPNKKKQKGGQNKARKFHFSQDEVKLCQSLVTVERESEFEGTVCEFAVMGAERDKEKGGRGRNEGKRGRNRRGRRGEREKEVEEESKQEDGVKQEEADVVMEDAGEGEKKAAPLRCKFEHGLRKYLEHKKEDILGVCPIWAERGVCANGWRCRWLSSHTKEENGELFLVKDEAKAQAYTEKRDRELVEKLANYKGTLGNKREEQPWEKDVLVGGFDDPYGEVVNNVPMALKIQVRKISRTEPQHNDEFPLKKTWVFQEWSNRVAADDRDDNRAAYVEPPPRPEEKRKLYFSKETPVLAPLTTTGNLPFRRLCISLGAKVTYSEMAMSTSLLQGHKPEWALLRAHTSELPTFAAQICSNKLDPAMKITEVLTSLFPSSAAGRHGLSFIDLNCGCPIDLVYQNGGGSALLDQQNKLARILKGMNYVSGETPITCKIRMGTKDNAPTAKKLVERVIRSGDVQAITLHGRSRQQRYTKAADWSYIAETSALVKSLKEQMDAETDTAAEKEGRERNPLFFLGNGDCYSHIDYYNAVDNAKVDTVMLARGALIKPWLFEEIEKGQYLDKTATERLDLMREYCRYGLECWGSDELGVATTRRFLMEWLSFTHRYVPIGILERLPAKIQDRPPAWKGRNEMETLLGSSDYRDWIKISEMFLGKAPDDFFFTPKHKSNAYDAGDMEAEG</sequence>
<evidence type="ECO:0000256" key="26">
    <source>
        <dbReference type="SAM" id="Coils"/>
    </source>
</evidence>
<comment type="catalytic activity">
    <reaction evidence="23">
        <text>a 5,6-dihydrouridine in mRNA + NAD(+) = a uridine in mRNA + NADH + H(+)</text>
        <dbReference type="Rhea" id="RHEA:69851"/>
        <dbReference type="Rhea" id="RHEA-COMP:14658"/>
        <dbReference type="Rhea" id="RHEA-COMP:17789"/>
        <dbReference type="ChEBI" id="CHEBI:15378"/>
        <dbReference type="ChEBI" id="CHEBI:57540"/>
        <dbReference type="ChEBI" id="CHEBI:57945"/>
        <dbReference type="ChEBI" id="CHEBI:65315"/>
        <dbReference type="ChEBI" id="CHEBI:74443"/>
    </reaction>
    <physiologicalReaction direction="right-to-left" evidence="23">
        <dbReference type="Rhea" id="RHEA:69853"/>
    </physiologicalReaction>
</comment>
<dbReference type="InterPro" id="IPR018517">
    <property type="entry name" value="tRNA_hU_synthase_CS"/>
</dbReference>
<dbReference type="PROSITE" id="PS01136">
    <property type="entry name" value="UPF0034"/>
    <property type="match status" value="1"/>
</dbReference>
<dbReference type="GO" id="GO:0005634">
    <property type="term" value="C:nucleus"/>
    <property type="evidence" value="ECO:0007669"/>
    <property type="project" value="UniProtKB-SubCell"/>
</dbReference>
<dbReference type="OrthoDB" id="259935at2759"/>
<dbReference type="GO" id="GO:0050660">
    <property type="term" value="F:flavin adenine dinucleotide binding"/>
    <property type="evidence" value="ECO:0007669"/>
    <property type="project" value="InterPro"/>
</dbReference>
<evidence type="ECO:0000256" key="23">
    <source>
        <dbReference type="ARBA" id="ARBA00048342"/>
    </source>
</evidence>
<keyword evidence="16" id="KW-0521">NADP</keyword>
<evidence type="ECO:0000259" key="28">
    <source>
        <dbReference type="Pfam" id="PF01207"/>
    </source>
</evidence>
<evidence type="ECO:0000256" key="22">
    <source>
        <dbReference type="ARBA" id="ARBA00048266"/>
    </source>
</evidence>
<keyword evidence="10" id="KW-0507">mRNA processing</keyword>
<feature type="compositionally biased region" description="Basic and acidic residues" evidence="27">
    <location>
        <begin position="81"/>
        <end position="91"/>
    </location>
</feature>
<feature type="compositionally biased region" description="Basic and acidic residues" evidence="27">
    <location>
        <begin position="143"/>
        <end position="157"/>
    </location>
</feature>
<evidence type="ECO:0000256" key="15">
    <source>
        <dbReference type="ARBA" id="ARBA00022833"/>
    </source>
</evidence>
<feature type="compositionally biased region" description="Basic residues" evidence="27">
    <location>
        <begin position="92"/>
        <end position="108"/>
    </location>
</feature>
<dbReference type="InParanoid" id="A0A4S2N787"/>
<feature type="compositionally biased region" description="Polar residues" evidence="27">
    <location>
        <begin position="1"/>
        <end position="11"/>
    </location>
</feature>
<dbReference type="GO" id="GO:0003723">
    <property type="term" value="F:RNA binding"/>
    <property type="evidence" value="ECO:0007669"/>
    <property type="project" value="TreeGrafter"/>
</dbReference>
<evidence type="ECO:0000256" key="5">
    <source>
        <dbReference type="ARBA" id="ARBA00012376"/>
    </source>
</evidence>
<dbReference type="Pfam" id="PF25585">
    <property type="entry name" value="zf-CCCH_DUS3L"/>
    <property type="match status" value="1"/>
</dbReference>
<evidence type="ECO:0000313" key="29">
    <source>
        <dbReference type="EMBL" id="TGZ85170.1"/>
    </source>
</evidence>
<dbReference type="PANTHER" id="PTHR45846:SF1">
    <property type="entry name" value="TRNA-DIHYDROURIDINE(47) SYNTHASE [NAD(P)(+)]-LIKE"/>
    <property type="match status" value="1"/>
</dbReference>
<accession>A0A4S2N787</accession>
<dbReference type="GO" id="GO:0008270">
    <property type="term" value="F:zinc ion binding"/>
    <property type="evidence" value="ECO:0007669"/>
    <property type="project" value="UniProtKB-KW"/>
</dbReference>
<keyword evidence="9" id="KW-0288">FMN</keyword>
<evidence type="ECO:0000256" key="12">
    <source>
        <dbReference type="ARBA" id="ARBA00022723"/>
    </source>
</evidence>
<dbReference type="EMBL" id="ML220112">
    <property type="protein sequence ID" value="TGZ85170.1"/>
    <property type="molecule type" value="Genomic_DNA"/>
</dbReference>
<evidence type="ECO:0000256" key="7">
    <source>
        <dbReference type="ARBA" id="ARBA00022490"/>
    </source>
</evidence>
<dbReference type="Gene3D" id="3.20.20.70">
    <property type="entry name" value="Aldolase class I"/>
    <property type="match status" value="1"/>
</dbReference>
<feature type="coiled-coil region" evidence="26">
    <location>
        <begin position="571"/>
        <end position="598"/>
    </location>
</feature>
<gene>
    <name evidence="29" type="ORF">EX30DRAFT_326148</name>
</gene>
<keyword evidence="17" id="KW-0560">Oxidoreductase</keyword>
<dbReference type="CDD" id="cd02801">
    <property type="entry name" value="DUS_like_FMN"/>
    <property type="match status" value="1"/>
</dbReference>
<keyword evidence="13" id="KW-0677">Repeat</keyword>
<evidence type="ECO:0000256" key="2">
    <source>
        <dbReference type="ARBA" id="ARBA00004123"/>
    </source>
</evidence>
<feature type="region of interest" description="Disordered" evidence="27">
    <location>
        <begin position="143"/>
        <end position="185"/>
    </location>
</feature>
<keyword evidence="18" id="KW-0520">NAD</keyword>
<evidence type="ECO:0000256" key="10">
    <source>
        <dbReference type="ARBA" id="ARBA00022664"/>
    </source>
</evidence>
<dbReference type="STRING" id="341454.A0A4S2N787"/>
<dbReference type="PANTHER" id="PTHR45846">
    <property type="entry name" value="TRNA-DIHYDROURIDINE(47) SYNTHASE [NAD(P)(+)]-LIKE"/>
    <property type="match status" value="1"/>
</dbReference>
<dbReference type="EC" id="1.3.1.89" evidence="5"/>
<comment type="similarity">
    <text evidence="4">Belongs to the Dus family. Dus3 subfamily.</text>
</comment>
<evidence type="ECO:0000256" key="14">
    <source>
        <dbReference type="ARBA" id="ARBA00022771"/>
    </source>
</evidence>
<dbReference type="InterPro" id="IPR013785">
    <property type="entry name" value="Aldolase_TIM"/>
</dbReference>
<evidence type="ECO:0000256" key="25">
    <source>
        <dbReference type="ARBA" id="ARBA00049513"/>
    </source>
</evidence>
<evidence type="ECO:0000256" key="24">
    <source>
        <dbReference type="ARBA" id="ARBA00049447"/>
    </source>
</evidence>
<comment type="catalytic activity">
    <reaction evidence="25">
        <text>5,6-dihydrouridine(47) in tRNA + NADP(+) = uridine(47) in tRNA + NADPH + H(+)</text>
        <dbReference type="Rhea" id="RHEA:53360"/>
        <dbReference type="Rhea" id="RHEA-COMP:13539"/>
        <dbReference type="Rhea" id="RHEA-COMP:13540"/>
        <dbReference type="ChEBI" id="CHEBI:15378"/>
        <dbReference type="ChEBI" id="CHEBI:57783"/>
        <dbReference type="ChEBI" id="CHEBI:58349"/>
        <dbReference type="ChEBI" id="CHEBI:65315"/>
        <dbReference type="ChEBI" id="CHEBI:74443"/>
        <dbReference type="EC" id="1.3.1.89"/>
    </reaction>
    <physiologicalReaction direction="right-to-left" evidence="25">
        <dbReference type="Rhea" id="RHEA:53362"/>
    </physiologicalReaction>
</comment>
<evidence type="ECO:0000256" key="16">
    <source>
        <dbReference type="ARBA" id="ARBA00022857"/>
    </source>
</evidence>
<keyword evidence="12" id="KW-0479">Metal-binding</keyword>
<dbReference type="GO" id="GO:0006397">
    <property type="term" value="P:mRNA processing"/>
    <property type="evidence" value="ECO:0007669"/>
    <property type="project" value="UniProtKB-KW"/>
</dbReference>
<evidence type="ECO:0000256" key="11">
    <source>
        <dbReference type="ARBA" id="ARBA00022694"/>
    </source>
</evidence>
<comment type="subcellular location">
    <subcellularLocation>
        <location evidence="3">Cytoplasm</location>
    </subcellularLocation>
    <subcellularLocation>
        <location evidence="2">Nucleus</location>
    </subcellularLocation>
</comment>
<dbReference type="SUPFAM" id="SSF51395">
    <property type="entry name" value="FMN-linked oxidoreductases"/>
    <property type="match status" value="1"/>
</dbReference>
<evidence type="ECO:0000256" key="13">
    <source>
        <dbReference type="ARBA" id="ARBA00022737"/>
    </source>
</evidence>
<dbReference type="FunFam" id="3.20.20.70:FF:000145">
    <property type="entry name" value="tRNA-dihydrouridine(47) synthase [NAD(P)(+)]"/>
    <property type="match status" value="1"/>
</dbReference>
<feature type="compositionally biased region" description="Low complexity" evidence="27">
    <location>
        <begin position="64"/>
        <end position="77"/>
    </location>
</feature>
<evidence type="ECO:0000256" key="19">
    <source>
        <dbReference type="ARBA" id="ARBA00023242"/>
    </source>
</evidence>
<feature type="region of interest" description="Disordered" evidence="27">
    <location>
        <begin position="1"/>
        <end position="111"/>
    </location>
</feature>
<evidence type="ECO:0000313" key="30">
    <source>
        <dbReference type="Proteomes" id="UP000298138"/>
    </source>
</evidence>
<evidence type="ECO:0000256" key="6">
    <source>
        <dbReference type="ARBA" id="ARBA00022143"/>
    </source>
</evidence>
<keyword evidence="11" id="KW-0819">tRNA processing</keyword>
<keyword evidence="26" id="KW-0175">Coiled coil</keyword>
<evidence type="ECO:0000256" key="8">
    <source>
        <dbReference type="ARBA" id="ARBA00022630"/>
    </source>
</evidence>
<dbReference type="GO" id="GO:0102265">
    <property type="term" value="F:tRNA-dihydrouridine47 synthase activity"/>
    <property type="evidence" value="ECO:0007669"/>
    <property type="project" value="UniProtKB-EC"/>
</dbReference>
<reference evidence="29 30" key="1">
    <citation type="submission" date="2019-04" db="EMBL/GenBank/DDBJ databases">
        <title>Comparative genomics and transcriptomics to analyze fruiting body development in filamentous ascomycetes.</title>
        <authorList>
            <consortium name="DOE Joint Genome Institute"/>
            <person name="Lutkenhaus R."/>
            <person name="Traeger S."/>
            <person name="Breuer J."/>
            <person name="Kuo A."/>
            <person name="Lipzen A."/>
            <person name="Pangilinan J."/>
            <person name="Dilworth D."/>
            <person name="Sandor L."/>
            <person name="Poggeler S."/>
            <person name="Barry K."/>
            <person name="Grigoriev I.V."/>
            <person name="Nowrousian M."/>
        </authorList>
    </citation>
    <scope>NUCLEOTIDE SEQUENCE [LARGE SCALE GENOMIC DNA]</scope>
    <source>
        <strain evidence="29 30">CBS 389.68</strain>
    </source>
</reference>